<comment type="caution">
    <text evidence="2">The sequence shown here is derived from an EMBL/GenBank/DDBJ whole genome shotgun (WGS) entry which is preliminary data.</text>
</comment>
<evidence type="ECO:0000313" key="2">
    <source>
        <dbReference type="EMBL" id="GAA0666443.1"/>
    </source>
</evidence>
<dbReference type="EMBL" id="BAAADV010000001">
    <property type="protein sequence ID" value="GAA0666443.1"/>
    <property type="molecule type" value="Genomic_DNA"/>
</dbReference>
<feature type="transmembrane region" description="Helical" evidence="1">
    <location>
        <begin position="72"/>
        <end position="99"/>
    </location>
</feature>
<evidence type="ECO:0000256" key="1">
    <source>
        <dbReference type="SAM" id="Phobius"/>
    </source>
</evidence>
<protein>
    <recommendedName>
        <fullName evidence="4">DUF1616 domain-containing protein</fullName>
    </recommendedName>
</protein>
<keyword evidence="1" id="KW-0472">Membrane</keyword>
<feature type="transmembrane region" description="Helical" evidence="1">
    <location>
        <begin position="17"/>
        <end position="35"/>
    </location>
</feature>
<feature type="transmembrane region" description="Helical" evidence="1">
    <location>
        <begin position="41"/>
        <end position="60"/>
    </location>
</feature>
<keyword evidence="3" id="KW-1185">Reference proteome</keyword>
<evidence type="ECO:0000313" key="3">
    <source>
        <dbReference type="Proteomes" id="UP001500420"/>
    </source>
</evidence>
<sequence length="136" mass="14529">MLSKSAGIMAREKFRKFVLASIAFTASVALIPWVVNAFSEFYLRVLSGLAVAVLVPLIVFRLGERAYETHEFVARFLTTAVLVSIPLVALSIVLGNILLPPFSRLQVLVVLAVLPASAVVAALAVAFDVDGKFGVA</sequence>
<keyword evidence="1" id="KW-1133">Transmembrane helix</keyword>
<keyword evidence="1" id="KW-0812">Transmembrane</keyword>
<dbReference type="Proteomes" id="UP001500420">
    <property type="component" value="Unassembled WGS sequence"/>
</dbReference>
<feature type="transmembrane region" description="Helical" evidence="1">
    <location>
        <begin position="105"/>
        <end position="127"/>
    </location>
</feature>
<proteinExistence type="predicted"/>
<organism evidence="2 3">
    <name type="scientific">Natronoarchaeum mannanilyticum</name>
    <dbReference type="NCBI Taxonomy" id="926360"/>
    <lineage>
        <taxon>Archaea</taxon>
        <taxon>Methanobacteriati</taxon>
        <taxon>Methanobacteriota</taxon>
        <taxon>Stenosarchaea group</taxon>
        <taxon>Halobacteria</taxon>
        <taxon>Halobacteriales</taxon>
        <taxon>Natronoarchaeaceae</taxon>
    </lineage>
</organism>
<accession>A0AAV3T7S5</accession>
<evidence type="ECO:0008006" key="4">
    <source>
        <dbReference type="Google" id="ProtNLM"/>
    </source>
</evidence>
<name>A0AAV3T7S5_9EURY</name>
<dbReference type="AlphaFoldDB" id="A0AAV3T7S5"/>
<reference evidence="2 3" key="1">
    <citation type="journal article" date="2019" name="Int. J. Syst. Evol. Microbiol.">
        <title>The Global Catalogue of Microorganisms (GCM) 10K type strain sequencing project: providing services to taxonomists for standard genome sequencing and annotation.</title>
        <authorList>
            <consortium name="The Broad Institute Genomics Platform"/>
            <consortium name="The Broad Institute Genome Sequencing Center for Infectious Disease"/>
            <person name="Wu L."/>
            <person name="Ma J."/>
        </authorList>
    </citation>
    <scope>NUCLEOTIDE SEQUENCE [LARGE SCALE GENOMIC DNA]</scope>
    <source>
        <strain evidence="2 3">JCM 16328</strain>
    </source>
</reference>
<gene>
    <name evidence="2" type="ORF">GCM10009020_09610</name>
</gene>